<keyword evidence="5" id="KW-0963">Cytoplasm</keyword>
<dbReference type="Proteomes" id="UP000189701">
    <property type="component" value="Unplaced"/>
</dbReference>
<dbReference type="Gene3D" id="1.25.10.10">
    <property type="entry name" value="Leucine-rich Repeat Variant"/>
    <property type="match status" value="2"/>
</dbReference>
<dbReference type="FunFam" id="1.25.10.10:FF:000287">
    <property type="entry name" value="Exportin-4 protein"/>
    <property type="match status" value="1"/>
</dbReference>
<keyword evidence="7" id="KW-0539">Nucleus</keyword>
<dbReference type="SUPFAM" id="SSF48371">
    <property type="entry name" value="ARM repeat"/>
    <property type="match status" value="1"/>
</dbReference>
<evidence type="ECO:0000256" key="7">
    <source>
        <dbReference type="ARBA" id="ARBA00023242"/>
    </source>
</evidence>
<reference evidence="9" key="1">
    <citation type="journal article" date="2013" name="Genome Biol.">
        <title>Reference genomes and transcriptomes of Nicotiana sylvestris and Nicotiana tomentosiformis.</title>
        <authorList>
            <person name="Sierro N."/>
            <person name="Battey J.N."/>
            <person name="Ouadi S."/>
            <person name="Bovet L."/>
            <person name="Goepfert S."/>
            <person name="Bakaher N."/>
            <person name="Peitsch M.C."/>
            <person name="Ivanov N.V."/>
        </authorList>
    </citation>
    <scope>NUCLEOTIDE SEQUENCE [LARGE SCALE GENOMIC DNA]</scope>
</reference>
<evidence type="ECO:0000256" key="5">
    <source>
        <dbReference type="ARBA" id="ARBA00022490"/>
    </source>
</evidence>
<evidence type="ECO:0000256" key="3">
    <source>
        <dbReference type="ARBA" id="ARBA00009466"/>
    </source>
</evidence>
<evidence type="ECO:0000256" key="1">
    <source>
        <dbReference type="ARBA" id="ARBA00004123"/>
    </source>
</evidence>
<organism evidence="9 10">
    <name type="scientific">Nicotiana sylvestris</name>
    <name type="common">Wood tobacco</name>
    <name type="synonym">South American tobacco</name>
    <dbReference type="NCBI Taxonomy" id="4096"/>
    <lineage>
        <taxon>Eukaryota</taxon>
        <taxon>Viridiplantae</taxon>
        <taxon>Streptophyta</taxon>
        <taxon>Embryophyta</taxon>
        <taxon>Tracheophyta</taxon>
        <taxon>Spermatophyta</taxon>
        <taxon>Magnoliopsida</taxon>
        <taxon>eudicotyledons</taxon>
        <taxon>Gunneridae</taxon>
        <taxon>Pentapetalae</taxon>
        <taxon>asterids</taxon>
        <taxon>lamiids</taxon>
        <taxon>Solanales</taxon>
        <taxon>Solanaceae</taxon>
        <taxon>Nicotianoideae</taxon>
        <taxon>Nicotianeae</taxon>
        <taxon>Nicotiana</taxon>
    </lineage>
</organism>
<evidence type="ECO:0000256" key="4">
    <source>
        <dbReference type="ARBA" id="ARBA00022448"/>
    </source>
</evidence>
<evidence type="ECO:0000256" key="2">
    <source>
        <dbReference type="ARBA" id="ARBA00004496"/>
    </source>
</evidence>
<dbReference type="RefSeq" id="XP_009769596.1">
    <property type="nucleotide sequence ID" value="XM_009771294.1"/>
</dbReference>
<evidence type="ECO:0000256" key="8">
    <source>
        <dbReference type="ARBA" id="ARBA00040444"/>
    </source>
</evidence>
<dbReference type="AlphaFoldDB" id="A0A1U7VXA7"/>
<protein>
    <recommendedName>
        <fullName evidence="8">Exportin-4</fullName>
    </recommendedName>
</protein>
<reference evidence="10" key="2">
    <citation type="submission" date="2025-08" db="UniProtKB">
        <authorList>
            <consortium name="RefSeq"/>
        </authorList>
    </citation>
    <scope>IDENTIFICATION</scope>
    <source>
        <tissue evidence="10">Leaf</tissue>
    </source>
</reference>
<evidence type="ECO:0000256" key="6">
    <source>
        <dbReference type="ARBA" id="ARBA00022927"/>
    </source>
</evidence>
<dbReference type="PANTHER" id="PTHR12596">
    <property type="entry name" value="EXPORTIN 4,7-RELATED"/>
    <property type="match status" value="1"/>
</dbReference>
<proteinExistence type="inferred from homology"/>
<name>A0A1U7VXA7_NICSY</name>
<dbReference type="GO" id="GO:0006611">
    <property type="term" value="P:protein export from nucleus"/>
    <property type="evidence" value="ECO:0007669"/>
    <property type="project" value="TreeGrafter"/>
</dbReference>
<dbReference type="GO" id="GO:0005643">
    <property type="term" value="C:nuclear pore"/>
    <property type="evidence" value="ECO:0007669"/>
    <property type="project" value="TreeGrafter"/>
</dbReference>
<sequence>MHQNSGAADLAQLQATMQAIEFACTSIQMHMNPAAAEGTILSLSQSPRPYQACKYILENSQLANARFQAAGAIRDAALREWASLEIDDKRGLIRIEFSAAQKETFFLEVRQAIVGSHGLDVQFIGLNFLESLVSEFSPSTSTAMALPREFHEQCRVSFELEYLKMFYCWAQDAAVSVSNKIIESDSAIPEVKVCTTTLRLMLQILNWDFKYDTNMPDNAKRAIDVFSGGVRDDVSSSKRTECNLVQPGSSWRGILVSSGHIGWLLSFYGALRLKFSCEEYWLDCPLAVSARKLIVQFCSLSGTIFPSDDGNSQKQHLLHLLSGIIPWIDPPGAVSKSIENGKSESELLDGCRALLYMATVTTLLVFDELLKSIRPYGTLSLLSALMCEVIKDLMANHTEEETWSWVARDILLDTWTTLLMPLDGSISHAFIPSEGISAASHLFALIVESELRAASASAFSDENEADYLQASIAAMDERLSSYALIARAAINVTVPLLTRLFSEKFARLHQGRGFSDPTQTLEELYSLLLITGHVLADEVQGETPLVPNAIQTQFMDVTETDEHPVVILCGSIIKFAEQSLNPEMRASFFSPRLMEAVVWFLARWSATYLMPPDESKESASSDNHKAKHHKKVLLNFCGEDNQGKAVLDLIIRIVMVALISYPGERDLQALTCHELLHGLVRRKNVCVHLLELESWRELANAFTNERTLVSLNAAHQRSLAQTLVLSASGMKIPEASSQYVRNLTNHMTAYLVELSSRSDLKHVAEQPDIILFVSCLLERLRGAASATEPRSQRAIYEMGYSVLNPLLTFMEVYKHESTVVYLLLRFVVDWVDGQIIYLEARETATVVEFCMRLLQLYSSHNIGKISLSISSSLRSEADTEQYKDLRALLQLLASLCSKDLVDFSSEPIEFEAHGTNICQVVYTGLHIVTPLISLDLLKYPKLCLDYFSLLSHMLEVYPEMVTQLNGEAFVHIIASLDFGLCQDAEVVDLCLRAIKGLASFHYKQKCAGKVGLGHHASGYKDHTGNFQEGILSQFLRSLLQFLLFQDYSTDLVGSAADALLPLILSEQSLYQKLGSELIKSQSDPAFRTRLTNALQSLTSSNNLSSTLDRPNYQKFRKNLHNFLTEVRGFLRKI</sequence>
<dbReference type="InterPro" id="IPR044189">
    <property type="entry name" value="XPO4/7-like"/>
</dbReference>
<keyword evidence="4" id="KW-0813">Transport</keyword>
<dbReference type="GO" id="GO:0005049">
    <property type="term" value="F:nuclear export signal receptor activity"/>
    <property type="evidence" value="ECO:0007669"/>
    <property type="project" value="InterPro"/>
</dbReference>
<dbReference type="InterPro" id="IPR016024">
    <property type="entry name" value="ARM-type_fold"/>
</dbReference>
<accession>A0A1U7VXA7</accession>
<evidence type="ECO:0000313" key="9">
    <source>
        <dbReference type="Proteomes" id="UP000189701"/>
    </source>
</evidence>
<dbReference type="InterPro" id="IPR011989">
    <property type="entry name" value="ARM-like"/>
</dbReference>
<comment type="similarity">
    <text evidence="3">Belongs to the exportin family.</text>
</comment>
<gene>
    <name evidence="10" type="primary">LOC104220425</name>
</gene>
<keyword evidence="9" id="KW-1185">Reference proteome</keyword>
<dbReference type="PANTHER" id="PTHR12596:SF1">
    <property type="entry name" value="EXPORTIN-4"/>
    <property type="match status" value="1"/>
</dbReference>
<keyword evidence="6" id="KW-0653">Protein transport</keyword>
<dbReference type="GO" id="GO:0005737">
    <property type="term" value="C:cytoplasm"/>
    <property type="evidence" value="ECO:0007669"/>
    <property type="project" value="UniProtKB-SubCell"/>
</dbReference>
<evidence type="ECO:0000313" key="10">
    <source>
        <dbReference type="RefSeq" id="XP_009769596.1"/>
    </source>
</evidence>
<comment type="subcellular location">
    <subcellularLocation>
        <location evidence="2">Cytoplasm</location>
    </subcellularLocation>
    <subcellularLocation>
        <location evidence="1">Nucleus</location>
    </subcellularLocation>
</comment>